<evidence type="ECO:0000313" key="2">
    <source>
        <dbReference type="Proteomes" id="UP000280960"/>
    </source>
</evidence>
<dbReference type="AlphaFoldDB" id="A0A3G2R6E0"/>
<evidence type="ECO:0000313" key="1">
    <source>
        <dbReference type="EMBL" id="AYO30668.1"/>
    </source>
</evidence>
<dbReference type="KEGG" id="bacg:D2962_08555"/>
<dbReference type="SUPFAM" id="SSF53383">
    <property type="entry name" value="PLP-dependent transferases"/>
    <property type="match status" value="1"/>
</dbReference>
<accession>A0A3G2R6E0</accession>
<dbReference type="InterPro" id="IPR015424">
    <property type="entry name" value="PyrdxlP-dep_Trfase"/>
</dbReference>
<protein>
    <recommendedName>
        <fullName evidence="3">Aminotransferase class V-fold PLP-dependent enzyme</fullName>
    </recommendedName>
</protein>
<dbReference type="InterPro" id="IPR015421">
    <property type="entry name" value="PyrdxlP-dep_Trfase_major"/>
</dbReference>
<dbReference type="RefSeq" id="WP_120765500.1">
    <property type="nucleotide sequence ID" value="NZ_CP033169.1"/>
</dbReference>
<evidence type="ECO:0008006" key="3">
    <source>
        <dbReference type="Google" id="ProtNLM"/>
    </source>
</evidence>
<sequence length="488" mass="53650">MAKFTKKFEMYRFLQANIPNIYAEARKAADEIGIPAELRGKFGLTGAISGCPSPLTKKVREALDKGSTEVIPLAKLVDEIRSIVKDVYGDEYDVAPVNTCEAGLWVTFDALFTPPMQGRGDSYQARYIIPYEKHLHHHGGYGRPFPGRFKDILADRGSTPGELGFYGKRQNNTSVYIAPLVGADYSVHGIKYHPVIQLTKVDPEASAKKIKTIADRHASMLTGITSLGYDTPGYGYGVKDTDGTPILQKRLAEIAHDFDIPYVIDNAWGVPFIGHDIRKSGADVIIYSLDKASESTTAGLIIGKEEFMVPIRRALGMHGDRYGTTASYGKAAYVTNDPGKEALLGVVAALKELRDNPAELTKPVDDMYNIVKEEFEQIHPKIKKGLIITKSYNSRAIEVNYENTWNGTELGLPIFSIEDMYAGTNIFQSGLGPMGVIPTVAYDANIMISPGLGTTDENGQIVEKNFRYAVKALVKLMEIVAKYSGFID</sequence>
<proteinExistence type="predicted"/>
<dbReference type="Proteomes" id="UP000280960">
    <property type="component" value="Chromosome"/>
</dbReference>
<name>A0A3G2R6E0_9FIRM</name>
<dbReference type="Gene3D" id="3.40.640.10">
    <property type="entry name" value="Type I PLP-dependent aspartate aminotransferase-like (Major domain)"/>
    <property type="match status" value="1"/>
</dbReference>
<keyword evidence="2" id="KW-1185">Reference proteome</keyword>
<dbReference type="EMBL" id="CP033169">
    <property type="protein sequence ID" value="AYO30668.1"/>
    <property type="molecule type" value="Genomic_DNA"/>
</dbReference>
<reference evidence="1 2" key="1">
    <citation type="submission" date="2018-10" db="EMBL/GenBank/DDBJ databases">
        <authorList>
            <person name="Zhang X."/>
        </authorList>
    </citation>
    <scope>NUCLEOTIDE SEQUENCE [LARGE SCALE GENOMIC DNA]</scope>
    <source>
        <strain evidence="1 2">SK-G1</strain>
    </source>
</reference>
<gene>
    <name evidence="1" type="ORF">D2962_08555</name>
</gene>
<organism evidence="1 2">
    <name type="scientific">Biomaibacter acetigenes</name>
    <dbReference type="NCBI Taxonomy" id="2316383"/>
    <lineage>
        <taxon>Bacteria</taxon>
        <taxon>Bacillati</taxon>
        <taxon>Bacillota</taxon>
        <taxon>Clostridia</taxon>
        <taxon>Thermosediminibacterales</taxon>
        <taxon>Tepidanaerobacteraceae</taxon>
        <taxon>Biomaibacter</taxon>
    </lineage>
</organism>